<reference evidence="2 3" key="1">
    <citation type="submission" date="2018-04" db="EMBL/GenBank/DDBJ databases">
        <authorList>
            <person name="Go L.Y."/>
            <person name="Mitchell J.A."/>
        </authorList>
    </citation>
    <scope>NUCLEOTIDE SEQUENCE [LARGE SCALE GENOMIC DNA]</scope>
    <source>
        <strain evidence="2">ULC066bin1</strain>
    </source>
</reference>
<reference evidence="2 3" key="2">
    <citation type="submission" date="2018-06" db="EMBL/GenBank/DDBJ databases">
        <title>Metagenomic assembly of (sub)arctic Cyanobacteria and their associated microbiome from non-axenic cultures.</title>
        <authorList>
            <person name="Baurain D."/>
        </authorList>
    </citation>
    <scope>NUCLEOTIDE SEQUENCE [LARGE SCALE GENOMIC DNA]</scope>
    <source>
        <strain evidence="2">ULC066bin1</strain>
    </source>
</reference>
<sequence>MRTDTLFYQLFQTFHGLLFELIDEPASNAEGYDFVSVEVKEKAFRFDGIFLTADVEKPIYFVEVQFQKNPDFYWSFVGEIFLYLSQYKPLQDWKAVAVFADRNLDEGIPRQFHELFVSQRIRCVYLDTLRDRSDNPLEVGIVELMIADDAVTLDMARDLVRKLRNQEREATVSKKTVELIVGVLLNKFNNLSRKEIETMLTFDEMKQSRLFQELAADYSREIMLEARREGKKIGKLEAILLMLKSRFKRVSAESKAKINRLPESKLDDLLDAICDFKSGRDLTAWLKVHGVDR</sequence>
<gene>
    <name evidence="2" type="ORF">DCF19_19955</name>
</gene>
<comment type="caution">
    <text evidence="2">The sequence shown here is derived from an EMBL/GenBank/DDBJ whole genome shotgun (WGS) entry which is preliminary data.</text>
</comment>
<dbReference type="AlphaFoldDB" id="A0A2W4VX52"/>
<dbReference type="Pfam" id="PF11103">
    <property type="entry name" value="DUF2887"/>
    <property type="match status" value="1"/>
</dbReference>
<proteinExistence type="predicted"/>
<dbReference type="PANTHER" id="PTHR35586">
    <property type="entry name" value="SLL1691 PROTEIN"/>
    <property type="match status" value="1"/>
</dbReference>
<evidence type="ECO:0000313" key="3">
    <source>
        <dbReference type="Proteomes" id="UP000249467"/>
    </source>
</evidence>
<dbReference type="Proteomes" id="UP000249467">
    <property type="component" value="Unassembled WGS sequence"/>
</dbReference>
<accession>A0A2W4VX52</accession>
<protein>
    <recommendedName>
        <fullName evidence="1">DUF4351 domain-containing protein</fullName>
    </recommendedName>
</protein>
<dbReference type="InterPro" id="IPR022573">
    <property type="entry name" value="DUF2887"/>
</dbReference>
<evidence type="ECO:0000313" key="2">
    <source>
        <dbReference type="EMBL" id="PZO36962.1"/>
    </source>
</evidence>
<dbReference type="InterPro" id="IPR010106">
    <property type="entry name" value="RpnA"/>
</dbReference>
<dbReference type="InterPro" id="IPR025587">
    <property type="entry name" value="DUF4351"/>
</dbReference>
<dbReference type="NCBIfam" id="TIGR01784">
    <property type="entry name" value="T_den_put_tspse"/>
    <property type="match status" value="1"/>
</dbReference>
<dbReference type="Pfam" id="PF14261">
    <property type="entry name" value="DUF4351"/>
    <property type="match status" value="1"/>
</dbReference>
<dbReference type="EMBL" id="QBML01000035">
    <property type="protein sequence ID" value="PZO36962.1"/>
    <property type="molecule type" value="Genomic_DNA"/>
</dbReference>
<feature type="domain" description="DUF4351" evidence="1">
    <location>
        <begin position="229"/>
        <end position="286"/>
    </location>
</feature>
<name>A0A2W4VX52_9CYAN</name>
<evidence type="ECO:0000259" key="1">
    <source>
        <dbReference type="Pfam" id="PF14261"/>
    </source>
</evidence>
<dbReference type="PANTHER" id="PTHR35586:SF2">
    <property type="entry name" value="SLL1542 PROTEIN"/>
    <property type="match status" value="1"/>
</dbReference>
<organism evidence="2 3">
    <name type="scientific">Pseudanabaena frigida</name>
    <dbReference type="NCBI Taxonomy" id="945775"/>
    <lineage>
        <taxon>Bacteria</taxon>
        <taxon>Bacillati</taxon>
        <taxon>Cyanobacteriota</taxon>
        <taxon>Cyanophyceae</taxon>
        <taxon>Pseudanabaenales</taxon>
        <taxon>Pseudanabaenaceae</taxon>
        <taxon>Pseudanabaena</taxon>
    </lineage>
</organism>